<reference evidence="1 2" key="1">
    <citation type="journal article" date="2020" name="Microorganisms">
        <title>Osmotic Adaptation and Compatible Solute Biosynthesis of Phototrophic Bacteria as Revealed from Genome Analyses.</title>
        <authorList>
            <person name="Imhoff J.F."/>
            <person name="Rahn T."/>
            <person name="Kunzel S."/>
            <person name="Keller A."/>
            <person name="Neulinger S.C."/>
        </authorList>
    </citation>
    <scope>NUCLEOTIDE SEQUENCE [LARGE SCALE GENOMIC DNA]</scope>
    <source>
        <strain evidence="1 2">DSM 25653</strain>
    </source>
</reference>
<organism evidence="1 2">
    <name type="scientific">Lamprobacter modestohalophilus</name>
    <dbReference type="NCBI Taxonomy" id="1064514"/>
    <lineage>
        <taxon>Bacteria</taxon>
        <taxon>Pseudomonadati</taxon>
        <taxon>Pseudomonadota</taxon>
        <taxon>Gammaproteobacteria</taxon>
        <taxon>Chromatiales</taxon>
        <taxon>Chromatiaceae</taxon>
        <taxon>Lamprobacter</taxon>
    </lineage>
</organism>
<dbReference type="Proteomes" id="UP001138768">
    <property type="component" value="Unassembled WGS sequence"/>
</dbReference>
<gene>
    <name evidence="1" type="ORF">CKO42_01630</name>
</gene>
<accession>A0A9X0W558</accession>
<protein>
    <submittedName>
        <fullName evidence="1">Uncharacterized protein</fullName>
    </submittedName>
</protein>
<proteinExistence type="predicted"/>
<dbReference type="RefSeq" id="WP_200237438.1">
    <property type="nucleotide sequence ID" value="NZ_NRRY01000002.1"/>
</dbReference>
<comment type="caution">
    <text evidence="1">The sequence shown here is derived from an EMBL/GenBank/DDBJ whole genome shotgun (WGS) entry which is preliminary data.</text>
</comment>
<evidence type="ECO:0000313" key="2">
    <source>
        <dbReference type="Proteomes" id="UP001138768"/>
    </source>
</evidence>
<sequence length="61" mass="6772">MDFAQIVDEIIEQFTARVGVDVSISIDIQAKSTTGFDENLQRTIKENCSVLKFGSAEFEGE</sequence>
<dbReference type="AlphaFoldDB" id="A0A9X0W558"/>
<evidence type="ECO:0000313" key="1">
    <source>
        <dbReference type="EMBL" id="MBK1617169.1"/>
    </source>
</evidence>
<keyword evidence="2" id="KW-1185">Reference proteome</keyword>
<dbReference type="EMBL" id="NRRY01000002">
    <property type="protein sequence ID" value="MBK1617169.1"/>
    <property type="molecule type" value="Genomic_DNA"/>
</dbReference>
<name>A0A9X0W558_9GAMM</name>